<feature type="transmembrane region" description="Helical" evidence="11">
    <location>
        <begin position="6"/>
        <end position="27"/>
    </location>
</feature>
<dbReference type="EMBL" id="CAJMWR010000404">
    <property type="protein sequence ID" value="CAE6374736.1"/>
    <property type="molecule type" value="Genomic_DNA"/>
</dbReference>
<comment type="cofactor">
    <cofactor evidence="1 9">
        <name>heme</name>
        <dbReference type="ChEBI" id="CHEBI:30413"/>
    </cofactor>
</comment>
<dbReference type="PROSITE" id="PS00086">
    <property type="entry name" value="CYTOCHROME_P450"/>
    <property type="match status" value="1"/>
</dbReference>
<dbReference type="CDD" id="cd11065">
    <property type="entry name" value="CYP64-like"/>
    <property type="match status" value="1"/>
</dbReference>
<comment type="similarity">
    <text evidence="3 10">Belongs to the cytochrome P450 family.</text>
</comment>
<dbReference type="PANTHER" id="PTHR46300:SF7">
    <property type="entry name" value="P450, PUTATIVE (EUROFUNG)-RELATED"/>
    <property type="match status" value="1"/>
</dbReference>
<reference evidence="12" key="1">
    <citation type="submission" date="2021-01" db="EMBL/GenBank/DDBJ databases">
        <authorList>
            <person name="Kaushik A."/>
        </authorList>
    </citation>
    <scope>NUCLEOTIDE SEQUENCE</scope>
    <source>
        <strain evidence="12">AG1-1A</strain>
    </source>
</reference>
<accession>A0A8H2ZYR4</accession>
<evidence type="ECO:0000256" key="11">
    <source>
        <dbReference type="SAM" id="Phobius"/>
    </source>
</evidence>
<proteinExistence type="inferred from homology"/>
<dbReference type="Pfam" id="PF00067">
    <property type="entry name" value="p450"/>
    <property type="match status" value="2"/>
</dbReference>
<dbReference type="GO" id="GO:0004497">
    <property type="term" value="F:monooxygenase activity"/>
    <property type="evidence" value="ECO:0007669"/>
    <property type="project" value="UniProtKB-KW"/>
</dbReference>
<dbReference type="Gene3D" id="1.10.630.10">
    <property type="entry name" value="Cytochrome P450"/>
    <property type="match status" value="1"/>
</dbReference>
<name>A0A8H2ZYR4_9AGAM</name>
<comment type="caution">
    <text evidence="12">The sequence shown here is derived from an EMBL/GenBank/DDBJ whole genome shotgun (WGS) entry which is preliminary data.</text>
</comment>
<dbReference type="Proteomes" id="UP000663840">
    <property type="component" value="Unassembled WGS sequence"/>
</dbReference>
<comment type="pathway">
    <text evidence="2">Secondary metabolite biosynthesis.</text>
</comment>
<evidence type="ECO:0000256" key="5">
    <source>
        <dbReference type="ARBA" id="ARBA00022723"/>
    </source>
</evidence>
<dbReference type="InterPro" id="IPR002401">
    <property type="entry name" value="Cyt_P450_E_grp-I"/>
</dbReference>
<organism evidence="12 13">
    <name type="scientific">Rhizoctonia solani</name>
    <dbReference type="NCBI Taxonomy" id="456999"/>
    <lineage>
        <taxon>Eukaryota</taxon>
        <taxon>Fungi</taxon>
        <taxon>Dikarya</taxon>
        <taxon>Basidiomycota</taxon>
        <taxon>Agaricomycotina</taxon>
        <taxon>Agaricomycetes</taxon>
        <taxon>Cantharellales</taxon>
        <taxon>Ceratobasidiaceae</taxon>
        <taxon>Rhizoctonia</taxon>
    </lineage>
</organism>
<keyword evidence="4 9" id="KW-0349">Heme</keyword>
<evidence type="ECO:0000256" key="6">
    <source>
        <dbReference type="ARBA" id="ARBA00023002"/>
    </source>
</evidence>
<feature type="binding site" description="axial binding residue" evidence="9">
    <location>
        <position position="501"/>
    </location>
    <ligand>
        <name>heme</name>
        <dbReference type="ChEBI" id="CHEBI:30413"/>
    </ligand>
    <ligandPart>
        <name>Fe</name>
        <dbReference type="ChEBI" id="CHEBI:18248"/>
    </ligandPart>
</feature>
<keyword evidence="8 10" id="KW-0503">Monooxygenase</keyword>
<dbReference type="PRINTS" id="PR00463">
    <property type="entry name" value="EP450I"/>
</dbReference>
<evidence type="ECO:0000256" key="3">
    <source>
        <dbReference type="ARBA" id="ARBA00010617"/>
    </source>
</evidence>
<dbReference type="SUPFAM" id="SSF48264">
    <property type="entry name" value="Cytochrome P450"/>
    <property type="match status" value="2"/>
</dbReference>
<keyword evidence="6 10" id="KW-0560">Oxidoreductase</keyword>
<evidence type="ECO:0000256" key="4">
    <source>
        <dbReference type="ARBA" id="ARBA00022617"/>
    </source>
</evidence>
<evidence type="ECO:0000256" key="7">
    <source>
        <dbReference type="ARBA" id="ARBA00023004"/>
    </source>
</evidence>
<keyword evidence="11" id="KW-0812">Transmembrane</keyword>
<dbReference type="AlphaFoldDB" id="A0A8H2ZYR4"/>
<gene>
    <name evidence="12" type="ORF">RDB_LOCUS21216</name>
</gene>
<evidence type="ECO:0000256" key="9">
    <source>
        <dbReference type="PIRSR" id="PIRSR602401-1"/>
    </source>
</evidence>
<evidence type="ECO:0000256" key="8">
    <source>
        <dbReference type="ARBA" id="ARBA00023033"/>
    </source>
</evidence>
<evidence type="ECO:0000256" key="2">
    <source>
        <dbReference type="ARBA" id="ARBA00005179"/>
    </source>
</evidence>
<keyword evidence="11" id="KW-1133">Transmembrane helix</keyword>
<dbReference type="GO" id="GO:0005506">
    <property type="term" value="F:iron ion binding"/>
    <property type="evidence" value="ECO:0007669"/>
    <property type="project" value="InterPro"/>
</dbReference>
<dbReference type="InterPro" id="IPR036396">
    <property type="entry name" value="Cyt_P450_sf"/>
</dbReference>
<evidence type="ECO:0000313" key="12">
    <source>
        <dbReference type="EMBL" id="CAE6374736.1"/>
    </source>
</evidence>
<dbReference type="InterPro" id="IPR001128">
    <property type="entry name" value="Cyt_P450"/>
</dbReference>
<keyword evidence="7 9" id="KW-0408">Iron</keyword>
<protein>
    <recommendedName>
        <fullName evidence="14">O-methylsterigmatocystin oxidoreductase</fullName>
    </recommendedName>
</protein>
<dbReference type="InterPro" id="IPR050364">
    <property type="entry name" value="Cytochrome_P450_fung"/>
</dbReference>
<dbReference type="GO" id="GO:0020037">
    <property type="term" value="F:heme binding"/>
    <property type="evidence" value="ECO:0007669"/>
    <property type="project" value="InterPro"/>
</dbReference>
<dbReference type="InterPro" id="IPR017972">
    <property type="entry name" value="Cyt_P450_CS"/>
</dbReference>
<keyword evidence="11" id="KW-0472">Membrane</keyword>
<dbReference type="GO" id="GO:0016705">
    <property type="term" value="F:oxidoreductase activity, acting on paired donors, with incorporation or reduction of molecular oxygen"/>
    <property type="evidence" value="ECO:0007669"/>
    <property type="project" value="InterPro"/>
</dbReference>
<sequence>MDSPTSVQAVSFMALAPLAFVLLCYLLRWPTVRHPPSPMSFPLVGNLLSIPPGHEYIAFAKLGEELKSDMVFLKIFSQKIIVLNSTDVATEILDKRSAFHSDRPFIPMVADASLMNWSRVPSLIEYSDTWRQYRRIMGNWLNKRAVTQFNDMQEQQTRLLLRRLMGVTKHTRPFEHVKNEFFFATGSLMLQLAYGYRPWGPQDPFLKEVQLAIHNILSATMQTRFLVNLFPSLLYMPDWFPWTRWKRTGKEWGVQQEKAKAMPYEWLKQQVANGSHQPSLLAPLVKDHEMLSNLTSSEKDELLKEVGIVLFAGGTDTISNFLISFVAAMILNPDVQEKAQRELDAVLGHTTLPEMSHKERLPYTRNLIEEVFRLYPVVPLGIPHACYRDDSYQGYYIEKGTTMWVTSHYPYATASTNLPFPSLPTNASITFFEQYGEYLVGFCEQLCSVSNHDIFNCGAIITRAMGRDPRHYLDPETFDPDRYLDPQTPRAPRFGWGRRKCPGAHFAEASIFMIVASLLTTFTFSRKRTEDGQEIVPQMEAERDSMMLELKPFDFEIRVRSEGHRELILGASADSG</sequence>
<dbReference type="PANTHER" id="PTHR46300">
    <property type="entry name" value="P450, PUTATIVE (EUROFUNG)-RELATED-RELATED"/>
    <property type="match status" value="1"/>
</dbReference>
<evidence type="ECO:0000313" key="13">
    <source>
        <dbReference type="Proteomes" id="UP000663840"/>
    </source>
</evidence>
<evidence type="ECO:0000256" key="1">
    <source>
        <dbReference type="ARBA" id="ARBA00001971"/>
    </source>
</evidence>
<keyword evidence="5 9" id="KW-0479">Metal-binding</keyword>
<evidence type="ECO:0008006" key="14">
    <source>
        <dbReference type="Google" id="ProtNLM"/>
    </source>
</evidence>
<evidence type="ECO:0000256" key="10">
    <source>
        <dbReference type="RuleBase" id="RU000461"/>
    </source>
</evidence>